<gene>
    <name evidence="1" type="ORF">SDC9_99722</name>
</gene>
<organism evidence="1">
    <name type="scientific">bioreactor metagenome</name>
    <dbReference type="NCBI Taxonomy" id="1076179"/>
    <lineage>
        <taxon>unclassified sequences</taxon>
        <taxon>metagenomes</taxon>
        <taxon>ecological metagenomes</taxon>
    </lineage>
</organism>
<comment type="caution">
    <text evidence="1">The sequence shown here is derived from an EMBL/GenBank/DDBJ whole genome shotgun (WGS) entry which is preliminary data.</text>
</comment>
<name>A0A645AJP0_9ZZZZ</name>
<proteinExistence type="predicted"/>
<evidence type="ECO:0000313" key="1">
    <source>
        <dbReference type="EMBL" id="MPM52958.1"/>
    </source>
</evidence>
<protein>
    <submittedName>
        <fullName evidence="1">Uncharacterized protein</fullName>
    </submittedName>
</protein>
<dbReference type="AlphaFoldDB" id="A0A645AJP0"/>
<reference evidence="1" key="1">
    <citation type="submission" date="2019-08" db="EMBL/GenBank/DDBJ databases">
        <authorList>
            <person name="Kucharzyk K."/>
            <person name="Murdoch R.W."/>
            <person name="Higgins S."/>
            <person name="Loffler F."/>
        </authorList>
    </citation>
    <scope>NUCLEOTIDE SEQUENCE</scope>
</reference>
<accession>A0A645AJP0</accession>
<sequence length="145" mass="15995">MVHADEVDRRIPAEIDIPSGHLACHRFGIQRRTVHVDGDVFFQKHPLAAVSGIVVRLDIDIVNAVGDIHQRQPRIAGFGRDDISAGTGLGNRGNVGGIVIFRIIRRDDRLIRGESAFAIEANFVISDTEGIRTRIPGQIQVAFQR</sequence>
<dbReference type="EMBL" id="VSSQ01014104">
    <property type="protein sequence ID" value="MPM52958.1"/>
    <property type="molecule type" value="Genomic_DNA"/>
</dbReference>